<proteinExistence type="predicted"/>
<feature type="compositionally biased region" description="Low complexity" evidence="1">
    <location>
        <begin position="21"/>
        <end position="48"/>
    </location>
</feature>
<feature type="compositionally biased region" description="Polar residues" evidence="1">
    <location>
        <begin position="150"/>
        <end position="164"/>
    </location>
</feature>
<feature type="region of interest" description="Disordered" evidence="1">
    <location>
        <begin position="832"/>
        <end position="852"/>
    </location>
</feature>
<feature type="region of interest" description="Disordered" evidence="1">
    <location>
        <begin position="1112"/>
        <end position="1163"/>
    </location>
</feature>
<accession>A0A0S4JJV2</accession>
<reference evidence="3" key="1">
    <citation type="submission" date="2015-09" db="EMBL/GenBank/DDBJ databases">
        <authorList>
            <consortium name="Pathogen Informatics"/>
        </authorList>
    </citation>
    <scope>NUCLEOTIDE SEQUENCE [LARGE SCALE GENOMIC DNA]</scope>
    <source>
        <strain evidence="3">Lake Konstanz</strain>
    </source>
</reference>
<sequence>MADTVHSPFGPRKVRAPPPSSETTANNNNNDASITANTSAATPSSQTPMFGERKTRLPPPQSSDTTSAGVAASPQVQQTSTMPQQSLFGERKSRAPPPNESASPSSSSNKNNNSLSPQVRTSGTTNSSPFGQRLSRAPSVVGSNPAEAATSANGSSPFGPTLRSQRAAAFEPQAAAAVMPQQQQQPSSSSSFGVRPPLTTSGSSGGSGVPPTTPAQGNNSGGGVGGQRTIALPASGRHVPLVYLERIEGCLLYRLAVQRVRARRVLNSVTLVQQEYRDFLKRSGSSDDRAMLRLRKLEVQRRLHEKLAVVGLQARESGAAIAQEEAAEWFLLQRSSLSLHARCILLSEEQRRARIETEAVEDFRYLFHLPNPNVPSFVRPGVERDEWTTRAHTLQFERFERVKLASREIAERGALTIIDEQNNRRGILDAQHALFVQLLRHSRVDYWDSTLREEEEIEGRFRRVIEHQRLRFMSLLTRQSAAALALSFIQDEDDLAARGGGGGGYTEAGYRNGILEKEAFYWKRMCTAFHEQRYFLHITSVQRAEYHGRCGGNASTSGHAASGSIHAAAVGIEIQERRERQAIHLAMIRGALMYVQGFDVTTDSKNVGHAVSRLGDRHSESGSRATILFAEDRERRALEHTLNTDAVYVFLPAIEMRQRQRLLEQEKNELRGVIRVIGVVPLLFCLQEEPIPRRRLFEEWQNDTVGHIFHFARIRLLGQEIRIRVHAFQQQEMFHERLVAWSYLARVEVTERRLLRKAVKSLNRRVRQEGPYSNVYERQWSTGGGGGGGHHNGAKLTDHRSPLFIEDRVHQQQLSLNASPREHSRSALVVYNNNNNNNSDDAASPPVHRPLHLLDSDSFRGTPFFDRMHSGNDGSAVQRHSSTSSKALEGLFRERAAVGLNDGVAPAAAAYAPIAVPSTSAVALSLSPRRRNSNTNHGHRDYSPSSSSEQQRPRGVSQSLLHEVQSRYHAIVSSSSRDGGGGASTTAAAAAAASFRATDSRMLTNNKMPPTPSSTMHRGHSNHLPHSNTEEGRGVVALLLEPPSPSDAALLSTRSMSLSAGPLNATSSSPFALLDASPRLQQQQQLQHQLDVDEMLDGTTWTEWLRGDQAGEFKRHQQQQPPPSRAHSQSVVDDEALRRERVLSLSSSTPPRASSQHRRLNSLRGINSTARANISPSSSNVYFAGLSPTLLSRVSPPMRVASSPAAKKNMKTPDPKRQSTNSHKAKNHYATTTTPPDGRTSTSSAMYFVAQTLEGDDGDGDALNSVVVPAVKVTYS</sequence>
<feature type="compositionally biased region" description="Polar residues" evidence="1">
    <location>
        <begin position="118"/>
        <end position="130"/>
    </location>
</feature>
<dbReference type="AlphaFoldDB" id="A0A0S4JJV2"/>
<dbReference type="EMBL" id="CYKH01001827">
    <property type="protein sequence ID" value="CUG90433.1"/>
    <property type="molecule type" value="Genomic_DNA"/>
</dbReference>
<evidence type="ECO:0000313" key="2">
    <source>
        <dbReference type="EMBL" id="CUG90433.1"/>
    </source>
</evidence>
<dbReference type="Proteomes" id="UP000051952">
    <property type="component" value="Unassembled WGS sequence"/>
</dbReference>
<feature type="compositionally biased region" description="Polar residues" evidence="1">
    <location>
        <begin position="62"/>
        <end position="87"/>
    </location>
</feature>
<protein>
    <submittedName>
        <fullName evidence="2">Uncharacterized protein</fullName>
    </submittedName>
</protein>
<organism evidence="2 3">
    <name type="scientific">Bodo saltans</name>
    <name type="common">Flagellated protozoan</name>
    <dbReference type="NCBI Taxonomy" id="75058"/>
    <lineage>
        <taxon>Eukaryota</taxon>
        <taxon>Discoba</taxon>
        <taxon>Euglenozoa</taxon>
        <taxon>Kinetoplastea</taxon>
        <taxon>Metakinetoplastina</taxon>
        <taxon>Eubodonida</taxon>
        <taxon>Bodonidae</taxon>
        <taxon>Bodo</taxon>
    </lineage>
</organism>
<feature type="compositionally biased region" description="Low complexity" evidence="1">
    <location>
        <begin position="1231"/>
        <end position="1242"/>
    </location>
</feature>
<feature type="region of interest" description="Disordered" evidence="1">
    <location>
        <begin position="926"/>
        <end position="957"/>
    </location>
</feature>
<feature type="region of interest" description="Disordered" evidence="1">
    <location>
        <begin position="1"/>
        <end position="229"/>
    </location>
</feature>
<evidence type="ECO:0000256" key="1">
    <source>
        <dbReference type="SAM" id="MobiDB-lite"/>
    </source>
</evidence>
<feature type="compositionally biased region" description="Polar residues" evidence="1">
    <location>
        <begin position="1002"/>
        <end position="1016"/>
    </location>
</feature>
<evidence type="ECO:0000313" key="3">
    <source>
        <dbReference type="Proteomes" id="UP000051952"/>
    </source>
</evidence>
<feature type="region of interest" description="Disordered" evidence="1">
    <location>
        <begin position="1194"/>
        <end position="1242"/>
    </location>
</feature>
<keyword evidence="3" id="KW-1185">Reference proteome</keyword>
<feature type="region of interest" description="Disordered" evidence="1">
    <location>
        <begin position="1000"/>
        <end position="1029"/>
    </location>
</feature>
<feature type="compositionally biased region" description="Low complexity" evidence="1">
    <location>
        <begin position="167"/>
        <end position="202"/>
    </location>
</feature>
<feature type="compositionally biased region" description="Low complexity" evidence="1">
    <location>
        <begin position="1143"/>
        <end position="1154"/>
    </location>
</feature>
<gene>
    <name evidence="2" type="ORF">BSAL_26720</name>
</gene>
<feature type="compositionally biased region" description="Low complexity" evidence="1">
    <location>
        <begin position="100"/>
        <end position="117"/>
    </location>
</feature>
<dbReference type="VEuPathDB" id="TriTrypDB:BSAL_26720"/>
<name>A0A0S4JJV2_BODSA</name>